<sequence>MARVTEYFGINSDVPFVDVHVDRDNDIYLDPSAIRNDQSPLGAAANNRLTTLFERVVAAARSNTPQEHAIGRELLRHLHEPNETRLGMSVGEPRGRAFGDKLAEEFWQELRVNPACQDAAIRRLEDTRLCLKFVGNDRISDMTTRIIFDVLAKFTTDMMTAYPALKAGAQTAESDVWVPDEGQWQGRTITLPFATNKQLLLVPQPWVSKWTLMYPDQFYNLYSTQAIQDEQTTFNEKGRRVKPSKEAIKKQNPDKKPLNSAKAAEYITAADGRDLIGEYRSKVDIEFEPLTAEAINERIGD</sequence>
<evidence type="ECO:0000313" key="2">
    <source>
        <dbReference type="EMBL" id="MCV7230643.1"/>
    </source>
</evidence>
<evidence type="ECO:0000313" key="3">
    <source>
        <dbReference type="Proteomes" id="UP001526201"/>
    </source>
</evidence>
<dbReference type="RefSeq" id="WP_264071926.1">
    <property type="nucleotide sequence ID" value="NZ_JACKTY010000051.1"/>
</dbReference>
<keyword evidence="3" id="KW-1185">Reference proteome</keyword>
<dbReference type="Proteomes" id="UP001526201">
    <property type="component" value="Unassembled WGS sequence"/>
</dbReference>
<organism evidence="2 3">
    <name type="scientific">Mycolicibacterium komossense</name>
    <dbReference type="NCBI Taxonomy" id="1779"/>
    <lineage>
        <taxon>Bacteria</taxon>
        <taxon>Bacillati</taxon>
        <taxon>Actinomycetota</taxon>
        <taxon>Actinomycetes</taxon>
        <taxon>Mycobacteriales</taxon>
        <taxon>Mycobacteriaceae</taxon>
        <taxon>Mycolicibacterium</taxon>
    </lineage>
</organism>
<accession>A0ABT3CMR1</accession>
<comment type="caution">
    <text evidence="2">The sequence shown here is derived from an EMBL/GenBank/DDBJ whole genome shotgun (WGS) entry which is preliminary data.</text>
</comment>
<name>A0ABT3CMR1_9MYCO</name>
<gene>
    <name evidence="2" type="ORF">H7J73_32010</name>
</gene>
<evidence type="ECO:0000256" key="1">
    <source>
        <dbReference type="SAM" id="MobiDB-lite"/>
    </source>
</evidence>
<dbReference type="EMBL" id="JACKTY010000051">
    <property type="protein sequence ID" value="MCV7230643.1"/>
    <property type="molecule type" value="Genomic_DNA"/>
</dbReference>
<feature type="compositionally biased region" description="Basic and acidic residues" evidence="1">
    <location>
        <begin position="243"/>
        <end position="257"/>
    </location>
</feature>
<proteinExistence type="predicted"/>
<protein>
    <submittedName>
        <fullName evidence="2">Uncharacterized protein</fullName>
    </submittedName>
</protein>
<reference evidence="2 3" key="1">
    <citation type="journal article" date="2022" name="BMC Genomics">
        <title>Comparative genome analysis of mycobacteria focusing on tRNA and non-coding RNA.</title>
        <authorList>
            <person name="Behra P.R.K."/>
            <person name="Pettersson B.M.F."/>
            <person name="Ramesh M."/>
            <person name="Das S."/>
            <person name="Dasgupta S."/>
            <person name="Kirsebom L.A."/>
        </authorList>
    </citation>
    <scope>NUCLEOTIDE SEQUENCE [LARGE SCALE GENOMIC DNA]</scope>
    <source>
        <strain evidence="2 3">DSM 44078</strain>
    </source>
</reference>
<feature type="region of interest" description="Disordered" evidence="1">
    <location>
        <begin position="236"/>
        <end position="261"/>
    </location>
</feature>